<dbReference type="InterPro" id="IPR000700">
    <property type="entry name" value="PAS-assoc_C"/>
</dbReference>
<feature type="modified residue" description="4-aspartylphosphate" evidence="19">
    <location>
        <position position="764"/>
    </location>
</feature>
<dbReference type="CDD" id="cd17546">
    <property type="entry name" value="REC_hyHK_CKI1_RcsC-like"/>
    <property type="match status" value="2"/>
</dbReference>
<dbReference type="CDD" id="cd00082">
    <property type="entry name" value="HisKA"/>
    <property type="match status" value="1"/>
</dbReference>
<keyword evidence="11" id="KW-1133">Transmembrane helix</keyword>
<keyword evidence="20" id="KW-0175">Coiled coil</keyword>
<dbReference type="SUPFAM" id="SSF55874">
    <property type="entry name" value="ATPase domain of HSP90 chaperone/DNA topoisomerase II/histidine kinase"/>
    <property type="match status" value="1"/>
</dbReference>
<proteinExistence type="predicted"/>
<dbReference type="SUPFAM" id="SSF55785">
    <property type="entry name" value="PYP-like sensor domain (PAS domain)"/>
    <property type="match status" value="1"/>
</dbReference>
<reference evidence="27" key="1">
    <citation type="submission" date="2016-10" db="EMBL/GenBank/DDBJ databases">
        <authorList>
            <person name="Varghese N."/>
            <person name="Submissions S."/>
        </authorList>
    </citation>
    <scope>NUCLEOTIDE SEQUENCE [LARGE SCALE GENOMIC DNA]</scope>
    <source>
        <strain evidence="27">DSM 6150</strain>
    </source>
</reference>
<dbReference type="InterPro" id="IPR013656">
    <property type="entry name" value="PAS_4"/>
</dbReference>
<dbReference type="PANTHER" id="PTHR45339">
    <property type="entry name" value="HYBRID SIGNAL TRANSDUCTION HISTIDINE KINASE J"/>
    <property type="match status" value="1"/>
</dbReference>
<keyword evidence="4" id="KW-1003">Cell membrane</keyword>
<dbReference type="InterPro" id="IPR036641">
    <property type="entry name" value="HPT_dom_sf"/>
</dbReference>
<dbReference type="InterPro" id="IPR008207">
    <property type="entry name" value="Sig_transdc_His_kin_Hpt_dom"/>
</dbReference>
<evidence type="ECO:0000256" key="7">
    <source>
        <dbReference type="ARBA" id="ARBA00022692"/>
    </source>
</evidence>
<dbReference type="SMART" id="SM00388">
    <property type="entry name" value="HisKA"/>
    <property type="match status" value="1"/>
</dbReference>
<evidence type="ECO:0000256" key="13">
    <source>
        <dbReference type="ARBA" id="ARBA00023136"/>
    </source>
</evidence>
<dbReference type="PRINTS" id="PR00344">
    <property type="entry name" value="BCTRLSENSOR"/>
</dbReference>
<dbReference type="PROSITE" id="PS50112">
    <property type="entry name" value="PAS"/>
    <property type="match status" value="1"/>
</dbReference>
<dbReference type="InterPro" id="IPR003661">
    <property type="entry name" value="HisK_dim/P_dom"/>
</dbReference>
<sequence>MAPVMKRLRLSPLMFLIALLALGGAVWRWSGHFWDSAGKRVITVGVYENAPKIYTGENGRPAGLFVELLEEMARIEGWRLHYVHCKWANCLAQLEQGQLDLMPDVAFSNERGKLYDFHNVSVASSWSQVYTHPELKVQTLADLAGKRIAVLQDSVHAVFLAQLMAGSQHGYQPVLVQSLDEGYAAVVAGKADAVVTNSFYAARNGGKYKLQETPIVFLPANLYFATGEGRNADLLARIDEHLTRWRRTPDSVYFNALHRSMAMPPEVLMPRWVQWSLAGFGAAILSLLAISLLLRWQVAQRTRALVETANELKDQRANLEHLVAERTAELQALFDSACVGIVLTRDRVIVRGNARLDEMFGYAPGELIGQSTRIWYPDEAAYEQAGQALRLQMAGGEIHSSEEYVCRKDGSRFWVRMSASAIDPADLWRGVVGVLEDITAERAAIEEICKAKTMAEEATRMKSEFLANMSHEIRTPMNAILGMLYLVLKNDLPPGLRNHLSKAQGAAHSLLGIINDILDFSKIEAGKLEIENIEFGLDSVLERLTDAISFQAERKGIEFLIRYDATIPQLLIGDPLRLGQVLLNLCGNAVKFTEHGEVELAFRTLEMTETDITIQISVRDSGIGMSPEVRQKLFDKFTQADQSTTRRFGGTGLGLAISKNLVELMGGRIWVADSQQGKGSTICFTVHLQIARQAQARQRELVEQAGPLLKGIRVLVVDDNEVSREILAEMLRFFRLEVATVPNGAAALAELKAAATPYDLVLMDWRMPGMKGDEVTQRIQLEPEIVRRPKVVMVTAYGREDVIRLSEQAGADGFLIKPVSPSTLLDTILSVLGRGRIFGADDQHRARLPDLATSGLLAGTRLLLVEDNDINREFATELLRSEGVEVDEALNGAQAVAKVQQQNYDAVLMDIQMPVMDGLEAARRIRALAEMPGGERFARLPIIAMTALAMAQDAEKSQAAGMNDHVTKPVAPDRLMSVLTKWVQLPDGRRGKPAIVGASGAGQAGAIPSDLLALTCLDAGEGVRRIGGKADAYRRQLRRFRDHYADAVTELRRQIAEKGAQRAEEYCHALKGVTGNIGAQALYEKISALDTLLKEGTQPDAAVLDEAEALLQQVVSEIAGLAVGADAVSAAPAIPLTPEALHELREKLAHALKYDLGEAEPLLAALRAGVAGGALEAEVAAIETLVDVFDIDAALERLNKLDTTS</sequence>
<dbReference type="PROSITE" id="PS50894">
    <property type="entry name" value="HPT"/>
    <property type="match status" value="1"/>
</dbReference>
<feature type="domain" description="PAC" evidence="24">
    <location>
        <begin position="399"/>
        <end position="450"/>
    </location>
</feature>
<evidence type="ECO:0000256" key="12">
    <source>
        <dbReference type="ARBA" id="ARBA00023012"/>
    </source>
</evidence>
<evidence type="ECO:0000256" key="20">
    <source>
        <dbReference type="SAM" id="Coils"/>
    </source>
</evidence>
<evidence type="ECO:0000256" key="10">
    <source>
        <dbReference type="ARBA" id="ARBA00022840"/>
    </source>
</evidence>
<feature type="modified residue" description="Phosphohistidine" evidence="18">
    <location>
        <position position="1068"/>
    </location>
</feature>
<comment type="catalytic activity">
    <reaction evidence="1">
        <text>ATP + protein L-histidine = ADP + protein N-phospho-L-histidine.</text>
        <dbReference type="EC" id="2.7.13.3"/>
    </reaction>
</comment>
<dbReference type="PROSITE" id="PS50109">
    <property type="entry name" value="HIS_KIN"/>
    <property type="match status" value="1"/>
</dbReference>
<keyword evidence="12" id="KW-0902">Two-component regulatory system</keyword>
<keyword evidence="5 19" id="KW-0597">Phosphoprotein</keyword>
<dbReference type="SUPFAM" id="SSF53850">
    <property type="entry name" value="Periplasmic binding protein-like II"/>
    <property type="match status" value="1"/>
</dbReference>
<evidence type="ECO:0000256" key="18">
    <source>
        <dbReference type="PROSITE-ProRule" id="PRU00110"/>
    </source>
</evidence>
<evidence type="ECO:0000256" key="6">
    <source>
        <dbReference type="ARBA" id="ARBA00022679"/>
    </source>
</evidence>
<dbReference type="Pfam" id="PF08448">
    <property type="entry name" value="PAS_4"/>
    <property type="match status" value="1"/>
</dbReference>
<organism evidence="26 27">
    <name type="scientific">Formivibrio citricus</name>
    <dbReference type="NCBI Taxonomy" id="83765"/>
    <lineage>
        <taxon>Bacteria</taxon>
        <taxon>Pseudomonadati</taxon>
        <taxon>Pseudomonadota</taxon>
        <taxon>Betaproteobacteria</taxon>
        <taxon>Neisseriales</taxon>
        <taxon>Chitinibacteraceae</taxon>
        <taxon>Formivibrio</taxon>
    </lineage>
</organism>
<feature type="domain" description="Response regulatory" evidence="22">
    <location>
        <begin position="713"/>
        <end position="832"/>
    </location>
</feature>
<evidence type="ECO:0000256" key="19">
    <source>
        <dbReference type="PROSITE-ProRule" id="PRU00169"/>
    </source>
</evidence>
<keyword evidence="10" id="KW-0067">ATP-binding</keyword>
<dbReference type="Pfam" id="PF00497">
    <property type="entry name" value="SBP_bac_3"/>
    <property type="match status" value="1"/>
</dbReference>
<evidence type="ECO:0000259" key="25">
    <source>
        <dbReference type="PROSITE" id="PS50894"/>
    </source>
</evidence>
<dbReference type="Gene3D" id="1.20.120.160">
    <property type="entry name" value="HPT domain"/>
    <property type="match status" value="1"/>
</dbReference>
<evidence type="ECO:0000259" key="21">
    <source>
        <dbReference type="PROSITE" id="PS50109"/>
    </source>
</evidence>
<dbReference type="SUPFAM" id="SSF52172">
    <property type="entry name" value="CheY-like"/>
    <property type="match status" value="2"/>
</dbReference>
<dbReference type="SMART" id="SM00387">
    <property type="entry name" value="HATPase_c"/>
    <property type="match status" value="1"/>
</dbReference>
<dbReference type="PANTHER" id="PTHR45339:SF1">
    <property type="entry name" value="HYBRID SIGNAL TRANSDUCTION HISTIDINE KINASE J"/>
    <property type="match status" value="1"/>
</dbReference>
<keyword evidence="13" id="KW-0472">Membrane</keyword>
<dbReference type="Proteomes" id="UP000242869">
    <property type="component" value="Unassembled WGS sequence"/>
</dbReference>
<dbReference type="InterPro" id="IPR005467">
    <property type="entry name" value="His_kinase_dom"/>
</dbReference>
<feature type="coiled-coil region" evidence="20">
    <location>
        <begin position="302"/>
        <end position="329"/>
    </location>
</feature>
<keyword evidence="27" id="KW-1185">Reference proteome</keyword>
<dbReference type="EMBL" id="FOVE01000001">
    <property type="protein sequence ID" value="SFM96384.1"/>
    <property type="molecule type" value="Genomic_DNA"/>
</dbReference>
<dbReference type="InterPro" id="IPR036890">
    <property type="entry name" value="HATPase_C_sf"/>
</dbReference>
<dbReference type="PROSITE" id="PS50113">
    <property type="entry name" value="PAC"/>
    <property type="match status" value="1"/>
</dbReference>
<dbReference type="InterPro" id="IPR035965">
    <property type="entry name" value="PAS-like_dom_sf"/>
</dbReference>
<feature type="domain" description="Histidine kinase" evidence="21">
    <location>
        <begin position="468"/>
        <end position="690"/>
    </location>
</feature>
<evidence type="ECO:0000256" key="1">
    <source>
        <dbReference type="ARBA" id="ARBA00000085"/>
    </source>
</evidence>
<dbReference type="SMART" id="SM00062">
    <property type="entry name" value="PBPb"/>
    <property type="match status" value="1"/>
</dbReference>
<dbReference type="InterPro" id="IPR000014">
    <property type="entry name" value="PAS"/>
</dbReference>
<dbReference type="AlphaFoldDB" id="A0A1I4V572"/>
<dbReference type="GO" id="GO:0005524">
    <property type="term" value="F:ATP binding"/>
    <property type="evidence" value="ECO:0007669"/>
    <property type="project" value="UniProtKB-KW"/>
</dbReference>
<dbReference type="EC" id="2.7.13.3" evidence="3"/>
<dbReference type="Pfam" id="PF00512">
    <property type="entry name" value="HisKA"/>
    <property type="match status" value="1"/>
</dbReference>
<dbReference type="InterPro" id="IPR001638">
    <property type="entry name" value="Solute-binding_3/MltF_N"/>
</dbReference>
<dbReference type="Pfam" id="PF01627">
    <property type="entry name" value="Hpt"/>
    <property type="match status" value="1"/>
</dbReference>
<dbReference type="CDD" id="cd16922">
    <property type="entry name" value="HATPase_EvgS-ArcB-TorS-like"/>
    <property type="match status" value="1"/>
</dbReference>
<feature type="domain" description="PAS" evidence="23">
    <location>
        <begin position="353"/>
        <end position="396"/>
    </location>
</feature>
<evidence type="ECO:0000256" key="4">
    <source>
        <dbReference type="ARBA" id="ARBA00022475"/>
    </source>
</evidence>
<evidence type="ECO:0000256" key="11">
    <source>
        <dbReference type="ARBA" id="ARBA00022989"/>
    </source>
</evidence>
<name>A0A1I4V572_9NEIS</name>
<gene>
    <name evidence="26" type="ORF">SAMN05660284_00131</name>
</gene>
<dbReference type="Gene3D" id="3.30.565.10">
    <property type="entry name" value="Histidine kinase-like ATPase, C-terminal domain"/>
    <property type="match status" value="1"/>
</dbReference>
<dbReference type="NCBIfam" id="TIGR00229">
    <property type="entry name" value="sensory_box"/>
    <property type="match status" value="1"/>
</dbReference>
<feature type="modified residue" description="4-aspartylphosphate" evidence="19">
    <location>
        <position position="910"/>
    </location>
</feature>
<dbReference type="STRING" id="83765.SAMN05660284_00131"/>
<dbReference type="SUPFAM" id="SSF47384">
    <property type="entry name" value="Homodimeric domain of signal transducing histidine kinase"/>
    <property type="match status" value="1"/>
</dbReference>
<dbReference type="InterPro" id="IPR011006">
    <property type="entry name" value="CheY-like_superfamily"/>
</dbReference>
<protein>
    <recommendedName>
        <fullName evidence="16">Sensory/regulatory protein RpfC</fullName>
        <ecNumber evidence="3">2.7.13.3</ecNumber>
    </recommendedName>
    <alternativeName>
        <fullName evidence="17">Virulence sensor protein BvgS</fullName>
    </alternativeName>
</protein>
<evidence type="ECO:0000256" key="2">
    <source>
        <dbReference type="ARBA" id="ARBA00004651"/>
    </source>
</evidence>
<dbReference type="SMART" id="SM00448">
    <property type="entry name" value="REC"/>
    <property type="match status" value="2"/>
</dbReference>
<evidence type="ECO:0000259" key="24">
    <source>
        <dbReference type="PROSITE" id="PS50113"/>
    </source>
</evidence>
<dbReference type="OrthoDB" id="5290456at2"/>
<evidence type="ECO:0000256" key="15">
    <source>
        <dbReference type="ARBA" id="ARBA00064003"/>
    </source>
</evidence>
<evidence type="ECO:0000256" key="8">
    <source>
        <dbReference type="ARBA" id="ARBA00022741"/>
    </source>
</evidence>
<evidence type="ECO:0000256" key="5">
    <source>
        <dbReference type="ARBA" id="ARBA00022553"/>
    </source>
</evidence>
<dbReference type="FunFam" id="1.10.287.130:FF:000002">
    <property type="entry name" value="Two-component osmosensing histidine kinase"/>
    <property type="match status" value="1"/>
</dbReference>
<dbReference type="InterPro" id="IPR004358">
    <property type="entry name" value="Sig_transdc_His_kin-like_C"/>
</dbReference>
<dbReference type="Pfam" id="PF00072">
    <property type="entry name" value="Response_reg"/>
    <property type="match status" value="2"/>
</dbReference>
<keyword evidence="9" id="KW-0418">Kinase</keyword>
<dbReference type="SUPFAM" id="SSF47226">
    <property type="entry name" value="Histidine-containing phosphotransfer domain, HPT domain"/>
    <property type="match status" value="1"/>
</dbReference>
<evidence type="ECO:0000256" key="3">
    <source>
        <dbReference type="ARBA" id="ARBA00012438"/>
    </source>
</evidence>
<evidence type="ECO:0000256" key="17">
    <source>
        <dbReference type="ARBA" id="ARBA00070152"/>
    </source>
</evidence>
<dbReference type="GO" id="GO:0005886">
    <property type="term" value="C:plasma membrane"/>
    <property type="evidence" value="ECO:0007669"/>
    <property type="project" value="UniProtKB-SubCell"/>
</dbReference>
<keyword evidence="8" id="KW-0547">Nucleotide-binding</keyword>
<feature type="domain" description="Response regulatory" evidence="22">
    <location>
        <begin position="861"/>
        <end position="983"/>
    </location>
</feature>
<dbReference type="FunFam" id="3.30.565.10:FF:000010">
    <property type="entry name" value="Sensor histidine kinase RcsC"/>
    <property type="match status" value="1"/>
</dbReference>
<dbReference type="Pfam" id="PF02518">
    <property type="entry name" value="HATPase_c"/>
    <property type="match status" value="1"/>
</dbReference>
<keyword evidence="6" id="KW-0808">Transferase</keyword>
<evidence type="ECO:0000256" key="14">
    <source>
        <dbReference type="ARBA" id="ARBA00058004"/>
    </source>
</evidence>
<dbReference type="Gene3D" id="3.30.450.20">
    <property type="entry name" value="PAS domain"/>
    <property type="match status" value="1"/>
</dbReference>
<evidence type="ECO:0000313" key="26">
    <source>
        <dbReference type="EMBL" id="SFM96384.1"/>
    </source>
</evidence>
<dbReference type="InterPro" id="IPR036097">
    <property type="entry name" value="HisK_dim/P_sf"/>
</dbReference>
<comment type="subunit">
    <text evidence="15">At low DSF concentrations, interacts with RpfF.</text>
</comment>
<comment type="subcellular location">
    <subcellularLocation>
        <location evidence="2">Cell membrane</location>
        <topology evidence="2">Multi-pass membrane protein</topology>
    </subcellularLocation>
</comment>
<dbReference type="Gene3D" id="3.40.50.2300">
    <property type="match status" value="2"/>
</dbReference>
<comment type="function">
    <text evidence="14">Member of the two-component regulatory system BvgS/BvgA. Phosphorylates BvgA via a four-step phosphorelay in response to environmental signals.</text>
</comment>
<dbReference type="InterPro" id="IPR003594">
    <property type="entry name" value="HATPase_dom"/>
</dbReference>
<evidence type="ECO:0000313" key="27">
    <source>
        <dbReference type="Proteomes" id="UP000242869"/>
    </source>
</evidence>
<evidence type="ECO:0000256" key="9">
    <source>
        <dbReference type="ARBA" id="ARBA00022777"/>
    </source>
</evidence>
<dbReference type="Gene3D" id="3.40.190.10">
    <property type="entry name" value="Periplasmic binding protein-like II"/>
    <property type="match status" value="2"/>
</dbReference>
<evidence type="ECO:0000259" key="23">
    <source>
        <dbReference type="PROSITE" id="PS50112"/>
    </source>
</evidence>
<evidence type="ECO:0000259" key="22">
    <source>
        <dbReference type="PROSITE" id="PS50110"/>
    </source>
</evidence>
<dbReference type="Gene3D" id="1.10.287.130">
    <property type="match status" value="1"/>
</dbReference>
<dbReference type="GO" id="GO:0000155">
    <property type="term" value="F:phosphorelay sensor kinase activity"/>
    <property type="evidence" value="ECO:0007669"/>
    <property type="project" value="InterPro"/>
</dbReference>
<evidence type="ECO:0000256" key="16">
    <source>
        <dbReference type="ARBA" id="ARBA00068150"/>
    </source>
</evidence>
<accession>A0A1I4V572</accession>
<keyword evidence="7" id="KW-0812">Transmembrane</keyword>
<dbReference type="InterPro" id="IPR001789">
    <property type="entry name" value="Sig_transdc_resp-reg_receiver"/>
</dbReference>
<dbReference type="PROSITE" id="PS50110">
    <property type="entry name" value="RESPONSE_REGULATORY"/>
    <property type="match status" value="2"/>
</dbReference>
<feature type="domain" description="HPt" evidence="25">
    <location>
        <begin position="1029"/>
        <end position="1128"/>
    </location>
</feature>
<dbReference type="CDD" id="cd00130">
    <property type="entry name" value="PAS"/>
    <property type="match status" value="1"/>
</dbReference>